<dbReference type="Gene3D" id="3.40.50.300">
    <property type="entry name" value="P-loop containing nucleotide triphosphate hydrolases"/>
    <property type="match status" value="2"/>
</dbReference>
<name>A0A193G7S0_9BORD</name>
<dbReference type="PANTHER" id="PTHR41259">
    <property type="entry name" value="DOUBLE-STRAND BREAK REPAIR RAD50 ATPASE, PUTATIVE-RELATED"/>
    <property type="match status" value="1"/>
</dbReference>
<evidence type="ECO:0000313" key="3">
    <source>
        <dbReference type="EMBL" id="ANN76032.1"/>
    </source>
</evidence>
<dbReference type="InterPro" id="IPR038729">
    <property type="entry name" value="Rad50/SbcC_AAA"/>
</dbReference>
<evidence type="ECO:0000313" key="4">
    <source>
        <dbReference type="Proteomes" id="UP000091926"/>
    </source>
</evidence>
<accession>A0A193G7S0</accession>
<dbReference type="InterPro" id="IPR027417">
    <property type="entry name" value="P-loop_NTPase"/>
</dbReference>
<dbReference type="OrthoDB" id="9764467at2"/>
<evidence type="ECO:0000256" key="1">
    <source>
        <dbReference type="SAM" id="Coils"/>
    </source>
</evidence>
<reference evidence="3 4" key="1">
    <citation type="submission" date="2016-06" db="EMBL/GenBank/DDBJ databases">
        <title>Complete genome sequences of Bordetella bronchialis and Bordetella flabilis.</title>
        <authorList>
            <person name="LiPuma J.J."/>
            <person name="Spilker T."/>
        </authorList>
    </citation>
    <scope>NUCLEOTIDE SEQUENCE [LARGE SCALE GENOMIC DNA]</scope>
    <source>
        <strain evidence="3 4">AU10664</strain>
    </source>
</reference>
<protein>
    <recommendedName>
        <fullName evidence="2">Rad50/SbcC-type AAA domain-containing protein</fullName>
    </recommendedName>
</protein>
<dbReference type="Proteomes" id="UP000091926">
    <property type="component" value="Chromosome"/>
</dbReference>
<evidence type="ECO:0000259" key="2">
    <source>
        <dbReference type="Pfam" id="PF13476"/>
    </source>
</evidence>
<feature type="coiled-coil region" evidence="1">
    <location>
        <begin position="533"/>
        <end position="727"/>
    </location>
</feature>
<dbReference type="AlphaFoldDB" id="A0A193G7S0"/>
<dbReference type="SUPFAM" id="SSF52540">
    <property type="entry name" value="P-loop containing nucleoside triphosphate hydrolases"/>
    <property type="match status" value="1"/>
</dbReference>
<dbReference type="KEGG" id="bfz:BAU07_01850"/>
<dbReference type="Pfam" id="PF13476">
    <property type="entry name" value="AAA_23"/>
    <property type="match status" value="1"/>
</dbReference>
<feature type="coiled-coil region" evidence="1">
    <location>
        <begin position="202"/>
        <end position="229"/>
    </location>
</feature>
<dbReference type="RefSeq" id="WP_066653328.1">
    <property type="nucleotide sequence ID" value="NZ_CBCSCL010000025.1"/>
</dbReference>
<feature type="domain" description="Rad50/SbcC-type AAA" evidence="2">
    <location>
        <begin position="5"/>
        <end position="66"/>
    </location>
</feature>
<sequence length="885" mass="96478">MKLTRIRIEQFRQFRDAIEIDSLQDGINLFTGPNEAGKSTVVAAIRAAFFERYRSGAAEDFRPWGDAAASPTVMLDFEHGGQAYRLTKRFLARKRCELQVGPRMLDGAEAEDHLATLMGFEHAGKGASKADHWGIPGLLWIQQGSAQDVRESVRYATAHLRTALDGSLGEVASSHGDEVIAEVQAARDALLTPSTGKPKGAYATALEASARLEAAVSALQQEIAAYRQTVDTLAVLRHEHAQDAAEQPWATFRAEEKAASERLRGIKALQDALAMEQAQVGQWDSRVALMVTQLDTLDAEVRTAATRQEALGRATQAVAAAAALAAPWQSTLRDAERALAAARERLQSARLQEAHRHLARERETVQARIAAVLDTVAAAEKEEARLIEHQREATACRIDEADLKRLLEVHLAVRELELRLAGVGTRLRYALQAGVQIDIGEDTVAGSGERLLLESTTLSLAGQGTIEIVPGGTDLAALRRELDELLSRQQILLQRLGVPSLDAAQARQGAHAMHVAEARNAEATLKGLAPRGLEALRAELAGARARLAEIESTAPSPPSSVDAAAGLSVEQAEAVAVAAEQALRQATEGLHAAQLAARQAQVQAEAAQRERDAAQAVLDAAGRDARRAEVERDLAHAMAQRDAAQVRAETLARQVAQARPDILEQDIERLRRSAEQHEKRHSERRDRLVRLEVELQAAGAQGLEERHAELSRDLAQAQRQALELGRQARALDYLLGLLGERRNALTRQLQAPLRRGLQRYVELLFPQAQVDIDEDLMLGPLTRTGRDGTRVSPFDALSFGAREQMGLIGRLAYADLLREAGRPTLVILDDALVHTDDVRLAQMKRVLFDAGTRHQILLFTCHPAHWRDLGVASRPIAELAASQVP</sequence>
<dbReference type="PANTHER" id="PTHR41259:SF1">
    <property type="entry name" value="DOUBLE-STRAND BREAK REPAIR RAD50 ATPASE, PUTATIVE-RELATED"/>
    <property type="match status" value="1"/>
</dbReference>
<organism evidence="3 4">
    <name type="scientific">Bordetella flabilis</name>
    <dbReference type="NCBI Taxonomy" id="463014"/>
    <lineage>
        <taxon>Bacteria</taxon>
        <taxon>Pseudomonadati</taxon>
        <taxon>Pseudomonadota</taxon>
        <taxon>Betaproteobacteria</taxon>
        <taxon>Burkholderiales</taxon>
        <taxon>Alcaligenaceae</taxon>
        <taxon>Bordetella</taxon>
    </lineage>
</organism>
<proteinExistence type="predicted"/>
<dbReference type="EMBL" id="CP016172">
    <property type="protein sequence ID" value="ANN76032.1"/>
    <property type="molecule type" value="Genomic_DNA"/>
</dbReference>
<dbReference type="STRING" id="463014.BAU07_01850"/>
<feature type="coiled-coil region" evidence="1">
    <location>
        <begin position="332"/>
        <end position="382"/>
    </location>
</feature>
<gene>
    <name evidence="3" type="ORF">BAU07_01850</name>
</gene>
<dbReference type="GO" id="GO:0016887">
    <property type="term" value="F:ATP hydrolysis activity"/>
    <property type="evidence" value="ECO:0007669"/>
    <property type="project" value="InterPro"/>
</dbReference>
<keyword evidence="1" id="KW-0175">Coiled coil</keyword>
<keyword evidence="4" id="KW-1185">Reference proteome</keyword>
<dbReference type="GO" id="GO:0006302">
    <property type="term" value="P:double-strand break repair"/>
    <property type="evidence" value="ECO:0007669"/>
    <property type="project" value="InterPro"/>
</dbReference>